<dbReference type="InterPro" id="IPR028362">
    <property type="entry name" value="AlgI"/>
</dbReference>
<evidence type="ECO:0000313" key="15">
    <source>
        <dbReference type="EMBL" id="TFF27466.1"/>
    </source>
</evidence>
<evidence type="ECO:0000256" key="10">
    <source>
        <dbReference type="ARBA" id="ARBA00023136"/>
    </source>
</evidence>
<evidence type="ECO:0000256" key="11">
    <source>
        <dbReference type="ARBA" id="ARBA00023315"/>
    </source>
</evidence>
<dbReference type="PANTHER" id="PTHR13285:SF23">
    <property type="entry name" value="TEICHOIC ACID D-ALANYLTRANSFERASE"/>
    <property type="match status" value="1"/>
</dbReference>
<feature type="transmembrane region" description="Helical" evidence="14">
    <location>
        <begin position="380"/>
        <end position="400"/>
    </location>
</feature>
<dbReference type="RefSeq" id="WP_134760103.1">
    <property type="nucleotide sequence ID" value="NZ_SOZD01000001.1"/>
</dbReference>
<keyword evidence="11 13" id="KW-0012">Acyltransferase</keyword>
<evidence type="ECO:0000256" key="3">
    <source>
        <dbReference type="ARBA" id="ARBA00010323"/>
    </source>
</evidence>
<evidence type="ECO:0000256" key="5">
    <source>
        <dbReference type="ARBA" id="ARBA00022475"/>
    </source>
</evidence>
<dbReference type="EMBL" id="SOZD01000001">
    <property type="protein sequence ID" value="TFF27466.1"/>
    <property type="molecule type" value="Genomic_DNA"/>
</dbReference>
<feature type="transmembrane region" description="Helical" evidence="14">
    <location>
        <begin position="186"/>
        <end position="203"/>
    </location>
</feature>
<feature type="transmembrane region" description="Helical" evidence="14">
    <location>
        <begin position="315"/>
        <end position="338"/>
    </location>
</feature>
<dbReference type="AlphaFoldDB" id="A0A4Y8RTA3"/>
<evidence type="ECO:0000256" key="2">
    <source>
        <dbReference type="ARBA" id="ARBA00005182"/>
    </source>
</evidence>
<comment type="subcellular location">
    <subcellularLocation>
        <location evidence="1">Cell membrane</location>
        <topology evidence="1">Multi-pass membrane protein</topology>
    </subcellularLocation>
</comment>
<dbReference type="GO" id="GO:0005886">
    <property type="term" value="C:plasma membrane"/>
    <property type="evidence" value="ECO:0007669"/>
    <property type="project" value="UniProtKB-SubCell"/>
</dbReference>
<keyword evidence="6 13" id="KW-0808">Transferase</keyword>
<feature type="transmembrane region" description="Helical" evidence="14">
    <location>
        <begin position="78"/>
        <end position="98"/>
    </location>
</feature>
<dbReference type="PANTHER" id="PTHR13285">
    <property type="entry name" value="ACYLTRANSFERASE"/>
    <property type="match status" value="1"/>
</dbReference>
<dbReference type="InterPro" id="IPR051085">
    <property type="entry name" value="MB_O-acyltransferase"/>
</dbReference>
<evidence type="ECO:0000256" key="7">
    <source>
        <dbReference type="ARBA" id="ARBA00022692"/>
    </source>
</evidence>
<evidence type="ECO:0000256" key="13">
    <source>
        <dbReference type="PIRNR" id="PIRNR016636"/>
    </source>
</evidence>
<evidence type="ECO:0000256" key="8">
    <source>
        <dbReference type="ARBA" id="ARBA00022841"/>
    </source>
</evidence>
<dbReference type="OrthoDB" id="139172at2"/>
<sequence>MLFPTLDFAVFFLAVFALAWALRSKPIARKALLLFASYFFYGYWDWRFCFLLLGASLIAWFAGIALARTSSDTPRRWIVGIAVGLLLVILGFFKYFGFFLDSLGDMFRQLGIERDLPLMVVILPVGISFFTFQAISYVVDVYRDEIEAQRSPLDLLLYVSFFPQLVAGPIVRASDFLPQLRVRPRLTRFMLSYGLVLVVVGLVKKMVVANWLATHLVDDVFLVPDTYDTPTLILAAYGYAVQIYCDFSGYSDIAIGTAALLGYHFRENFRQPYRAASLQEFWRRWHISLSQWLRDYLYKPLGGSRGSHLATYRNLFLTMFLGGLWHGAAYNFVIWGAMHGAALGVERAVRERLTRRPGGSPDAAFKRIAWGPRPWHGHGLVSVLAVLATFHFVTLAWIFFRSENFETALAFLSGLAAMTGSFEAWTPFHLVLVFLPLAFHFTPHDLDLRLGRAIRRWPTAAIALAFAAGLVIIQLIAPPGTAPFIYFQF</sequence>
<feature type="transmembrane region" description="Helical" evidence="14">
    <location>
        <begin position="48"/>
        <end position="66"/>
    </location>
</feature>
<accession>A0A4Y8RTA3</accession>
<keyword evidence="8" id="KW-0016">Alginate biosynthesis</keyword>
<protein>
    <recommendedName>
        <fullName evidence="4">Probable alginate O-acetylase AlgI</fullName>
    </recommendedName>
    <alternativeName>
        <fullName evidence="12">Alginate biosynthesis protein AlgI</fullName>
    </alternativeName>
</protein>
<dbReference type="GO" id="GO:0042121">
    <property type="term" value="P:alginic acid biosynthetic process"/>
    <property type="evidence" value="ECO:0007669"/>
    <property type="project" value="UniProtKB-KW"/>
</dbReference>
<keyword evidence="10 13" id="KW-0472">Membrane</keyword>
<gene>
    <name evidence="15" type="ORF">E3C22_03130</name>
</gene>
<dbReference type="PIRSF" id="PIRSF016636">
    <property type="entry name" value="AlgI_DltB"/>
    <property type="match status" value="1"/>
</dbReference>
<evidence type="ECO:0000256" key="6">
    <source>
        <dbReference type="ARBA" id="ARBA00022679"/>
    </source>
</evidence>
<evidence type="ECO:0000313" key="16">
    <source>
        <dbReference type="Proteomes" id="UP000298179"/>
    </source>
</evidence>
<feature type="transmembrane region" description="Helical" evidence="14">
    <location>
        <begin position="412"/>
        <end position="437"/>
    </location>
</feature>
<evidence type="ECO:0000256" key="9">
    <source>
        <dbReference type="ARBA" id="ARBA00022989"/>
    </source>
</evidence>
<feature type="transmembrane region" description="Helical" evidence="14">
    <location>
        <begin position="457"/>
        <end position="477"/>
    </location>
</feature>
<dbReference type="InterPro" id="IPR004299">
    <property type="entry name" value="MBOAT_fam"/>
</dbReference>
<dbReference type="GO" id="GO:0016746">
    <property type="term" value="F:acyltransferase activity"/>
    <property type="evidence" value="ECO:0007669"/>
    <property type="project" value="UniProtKB-KW"/>
</dbReference>
<dbReference type="Proteomes" id="UP000298179">
    <property type="component" value="Unassembled WGS sequence"/>
</dbReference>
<evidence type="ECO:0000256" key="14">
    <source>
        <dbReference type="SAM" id="Phobius"/>
    </source>
</evidence>
<dbReference type="PIRSF" id="PIRSF500217">
    <property type="entry name" value="AlgI"/>
    <property type="match status" value="1"/>
</dbReference>
<reference evidence="15 16" key="1">
    <citation type="submission" date="2019-03" db="EMBL/GenBank/DDBJ databases">
        <title>Jiella endophytica sp. nov., a novel endophytic bacterium isolated from root of Ficus microcarpa Linn. f.</title>
        <authorList>
            <person name="Tuo L."/>
        </authorList>
    </citation>
    <scope>NUCLEOTIDE SEQUENCE [LARGE SCALE GENOMIC DNA]</scope>
    <source>
        <strain evidence="15 16">CBS5Q-3</strain>
    </source>
</reference>
<proteinExistence type="inferred from homology"/>
<comment type="similarity">
    <text evidence="3 13">Belongs to the membrane-bound acyltransferase family.</text>
</comment>
<keyword evidence="5 13" id="KW-1003">Cell membrane</keyword>
<dbReference type="InterPro" id="IPR024194">
    <property type="entry name" value="Ac/AlaTfrase_AlgI/DltB"/>
</dbReference>
<evidence type="ECO:0000256" key="12">
    <source>
        <dbReference type="ARBA" id="ARBA00031030"/>
    </source>
</evidence>
<name>A0A4Y8RTA3_9HYPH</name>
<keyword evidence="7 14" id="KW-0812">Transmembrane</keyword>
<keyword evidence="16" id="KW-1185">Reference proteome</keyword>
<keyword evidence="9 14" id="KW-1133">Transmembrane helix</keyword>
<feature type="transmembrane region" description="Helical" evidence="14">
    <location>
        <begin position="118"/>
        <end position="143"/>
    </location>
</feature>
<comment type="pathway">
    <text evidence="2">Glycan biosynthesis; alginate biosynthesis.</text>
</comment>
<comment type="caution">
    <text evidence="15">The sequence shown here is derived from an EMBL/GenBank/DDBJ whole genome shotgun (WGS) entry which is preliminary data.</text>
</comment>
<organism evidence="15 16">
    <name type="scientific">Jiella endophytica</name>
    <dbReference type="NCBI Taxonomy" id="2558362"/>
    <lineage>
        <taxon>Bacteria</taxon>
        <taxon>Pseudomonadati</taxon>
        <taxon>Pseudomonadota</taxon>
        <taxon>Alphaproteobacteria</taxon>
        <taxon>Hyphomicrobiales</taxon>
        <taxon>Aurantimonadaceae</taxon>
        <taxon>Jiella</taxon>
    </lineage>
</organism>
<evidence type="ECO:0000256" key="4">
    <source>
        <dbReference type="ARBA" id="ARBA00016084"/>
    </source>
</evidence>
<dbReference type="Pfam" id="PF03062">
    <property type="entry name" value="MBOAT"/>
    <property type="match status" value="1"/>
</dbReference>
<evidence type="ECO:0000256" key="1">
    <source>
        <dbReference type="ARBA" id="ARBA00004651"/>
    </source>
</evidence>